<name>A0A6M0RWC6_9CYAN</name>
<dbReference type="EMBL" id="QXHD01000004">
    <property type="protein sequence ID" value="NEZ60170.1"/>
    <property type="molecule type" value="Genomic_DNA"/>
</dbReference>
<keyword evidence="1" id="KW-1133">Transmembrane helix</keyword>
<evidence type="ECO:0000256" key="1">
    <source>
        <dbReference type="SAM" id="Phobius"/>
    </source>
</evidence>
<sequence length="229" mass="26104">MALSLLSENSKSRPWLRWLVVALLAAIIAAVAIPRYLGQWPWHSPPGVAQIRDIRELKETGLTLKGWSQDFQQKITMGGSQWSVQQLTHSDNATSEQMVLFLKPQGRAEDQPQVEWIDLKGAQKWQTSNPRRLRIGKLSIDTFRAWTSNQTFAVAQWYALPKGGHPAPHHWFWRDQKYQWTRGERLPWVAVSLLVPMPPLGDVSLFYSDLESLSQLVQTALEEAVLTAV</sequence>
<proteinExistence type="predicted"/>
<dbReference type="RefSeq" id="WP_163702823.1">
    <property type="nucleotide sequence ID" value="NZ_QXHD01000004.1"/>
</dbReference>
<dbReference type="AlphaFoldDB" id="A0A6M0RWC6"/>
<dbReference type="NCBIfam" id="TIGR04533">
    <property type="entry name" value="cyanosortB_assc"/>
    <property type="match status" value="1"/>
</dbReference>
<accession>A0A6M0RWC6</accession>
<evidence type="ECO:0000313" key="2">
    <source>
        <dbReference type="EMBL" id="NEZ60170.1"/>
    </source>
</evidence>
<keyword evidence="1" id="KW-0472">Membrane</keyword>
<feature type="transmembrane region" description="Helical" evidence="1">
    <location>
        <begin position="15"/>
        <end position="33"/>
    </location>
</feature>
<comment type="caution">
    <text evidence="2">The sequence shown here is derived from an EMBL/GenBank/DDBJ whole genome shotgun (WGS) entry which is preliminary data.</text>
</comment>
<gene>
    <name evidence="2" type="ORF">DXZ20_31900</name>
</gene>
<keyword evidence="1" id="KW-0812">Transmembrane</keyword>
<evidence type="ECO:0000313" key="3">
    <source>
        <dbReference type="Proteomes" id="UP000481033"/>
    </source>
</evidence>
<dbReference type="InterPro" id="IPR030917">
    <property type="entry name" value="Cyanoexo_CrtB_assoc"/>
</dbReference>
<organism evidence="2 3">
    <name type="scientific">Adonisia turfae CCMR0081</name>
    <dbReference type="NCBI Taxonomy" id="2292702"/>
    <lineage>
        <taxon>Bacteria</taxon>
        <taxon>Bacillati</taxon>
        <taxon>Cyanobacteriota</taxon>
        <taxon>Adonisia</taxon>
        <taxon>Adonisia turfae</taxon>
    </lineage>
</organism>
<protein>
    <submittedName>
        <fullName evidence="2">Cyanoexosortase B system-associated protein</fullName>
    </submittedName>
</protein>
<dbReference type="Proteomes" id="UP000481033">
    <property type="component" value="Unassembled WGS sequence"/>
</dbReference>
<keyword evidence="3" id="KW-1185">Reference proteome</keyword>
<reference evidence="2 3" key="1">
    <citation type="journal article" date="2020" name="Microb. Ecol.">
        <title>Ecogenomics of the Marine Benthic Filamentous Cyanobacterium Adonisia.</title>
        <authorList>
            <person name="Walter J.M."/>
            <person name="Coutinho F.H."/>
            <person name="Leomil L."/>
            <person name="Hargreaves P.I."/>
            <person name="Campeao M.E."/>
            <person name="Vieira V.V."/>
            <person name="Silva B.S."/>
            <person name="Fistarol G.O."/>
            <person name="Salomon P.S."/>
            <person name="Sawabe T."/>
            <person name="Mino S."/>
            <person name="Hosokawa M."/>
            <person name="Miyashita H."/>
            <person name="Maruyama F."/>
            <person name="van Verk M.C."/>
            <person name="Dutilh B.E."/>
            <person name="Thompson C.C."/>
            <person name="Thompson F.L."/>
        </authorList>
    </citation>
    <scope>NUCLEOTIDE SEQUENCE [LARGE SCALE GENOMIC DNA]</scope>
    <source>
        <strain evidence="2 3">CCMR0081</strain>
    </source>
</reference>